<accession>A0AA86VKI6</accession>
<feature type="region of interest" description="Disordered" evidence="1">
    <location>
        <begin position="1"/>
        <end position="67"/>
    </location>
</feature>
<proteinExistence type="predicted"/>
<dbReference type="Gramene" id="rna-AYBTSS11_LOCUS15509">
    <property type="protein sequence ID" value="CAJ1952832.1"/>
    <property type="gene ID" value="gene-AYBTSS11_LOCUS15509"/>
</dbReference>
<keyword evidence="3" id="KW-1185">Reference proteome</keyword>
<dbReference type="AlphaFoldDB" id="A0AA86VKI6"/>
<dbReference type="Proteomes" id="UP001189624">
    <property type="component" value="Chromosome 4"/>
</dbReference>
<evidence type="ECO:0000256" key="1">
    <source>
        <dbReference type="SAM" id="MobiDB-lite"/>
    </source>
</evidence>
<name>A0AA86VKI6_9FABA</name>
<organism evidence="2 3">
    <name type="scientific">Sphenostylis stenocarpa</name>
    <dbReference type="NCBI Taxonomy" id="92480"/>
    <lineage>
        <taxon>Eukaryota</taxon>
        <taxon>Viridiplantae</taxon>
        <taxon>Streptophyta</taxon>
        <taxon>Embryophyta</taxon>
        <taxon>Tracheophyta</taxon>
        <taxon>Spermatophyta</taxon>
        <taxon>Magnoliopsida</taxon>
        <taxon>eudicotyledons</taxon>
        <taxon>Gunneridae</taxon>
        <taxon>Pentapetalae</taxon>
        <taxon>rosids</taxon>
        <taxon>fabids</taxon>
        <taxon>Fabales</taxon>
        <taxon>Fabaceae</taxon>
        <taxon>Papilionoideae</taxon>
        <taxon>50 kb inversion clade</taxon>
        <taxon>NPAAA clade</taxon>
        <taxon>indigoferoid/millettioid clade</taxon>
        <taxon>Phaseoleae</taxon>
        <taxon>Sphenostylis</taxon>
    </lineage>
</organism>
<protein>
    <submittedName>
        <fullName evidence="2">Uncharacterized protein</fullName>
    </submittedName>
</protein>
<evidence type="ECO:0000313" key="2">
    <source>
        <dbReference type="EMBL" id="CAJ1952832.1"/>
    </source>
</evidence>
<evidence type="ECO:0000313" key="3">
    <source>
        <dbReference type="Proteomes" id="UP001189624"/>
    </source>
</evidence>
<reference evidence="2" key="1">
    <citation type="submission" date="2023-10" db="EMBL/GenBank/DDBJ databases">
        <authorList>
            <person name="Domelevo Entfellner J.-B."/>
        </authorList>
    </citation>
    <scope>NUCLEOTIDE SEQUENCE</scope>
</reference>
<sequence>MVSDQERISFGSRAKLTETKVTQKTLAPGNPSPRAPPVDHRTPPPPSQPANPILAGSHGGSARQPPVSFVMRPLRSYAQGMVGDRVPPRAPL</sequence>
<gene>
    <name evidence="2" type="ORF">AYBTSS11_LOCUS15509</name>
</gene>
<dbReference type="EMBL" id="OY731401">
    <property type="protein sequence ID" value="CAJ1952832.1"/>
    <property type="molecule type" value="Genomic_DNA"/>
</dbReference>